<dbReference type="PROSITE" id="PS00452">
    <property type="entry name" value="GUANYLATE_CYCLASE_1"/>
    <property type="match status" value="1"/>
</dbReference>
<comment type="similarity">
    <text evidence="18">Belongs to the adenylyl cyclase class-4/guanylyl cyclase family.</text>
</comment>
<keyword evidence="20" id="KW-0732">Signal</keyword>
<evidence type="ECO:0000313" key="23">
    <source>
        <dbReference type="Proteomes" id="UP000005938"/>
    </source>
</evidence>
<dbReference type="Gene3D" id="1.25.40.10">
    <property type="entry name" value="Tetratricopeptide repeat domain"/>
    <property type="match status" value="2"/>
</dbReference>
<feature type="signal peptide" evidence="20">
    <location>
        <begin position="1"/>
        <end position="23"/>
    </location>
</feature>
<feature type="transmembrane region" description="Helical" evidence="19">
    <location>
        <begin position="400"/>
        <end position="419"/>
    </location>
</feature>
<evidence type="ECO:0000256" key="6">
    <source>
        <dbReference type="ARBA" id="ARBA00022723"/>
    </source>
</evidence>
<dbReference type="Gene3D" id="3.30.70.1230">
    <property type="entry name" value="Nucleotide cyclase"/>
    <property type="match status" value="1"/>
</dbReference>
<evidence type="ECO:0000256" key="18">
    <source>
        <dbReference type="RuleBase" id="RU000405"/>
    </source>
</evidence>
<evidence type="ECO:0000256" key="9">
    <source>
        <dbReference type="ARBA" id="ARBA00022842"/>
    </source>
</evidence>
<dbReference type="STRING" id="946077.W5A_04893"/>
<dbReference type="eggNOG" id="COG0457">
    <property type="taxonomic scope" value="Bacteria"/>
</dbReference>
<feature type="chain" id="PRO_5003635147" description="Adenylate cyclase" evidence="20">
    <location>
        <begin position="24"/>
        <end position="646"/>
    </location>
</feature>
<keyword evidence="8" id="KW-0067">ATP-binding</keyword>
<feature type="domain" description="Guanylate cyclase" evidence="21">
    <location>
        <begin position="470"/>
        <end position="599"/>
    </location>
</feature>
<protein>
    <recommendedName>
        <fullName evidence="4">Adenylate cyclase</fullName>
        <ecNumber evidence="3">4.6.1.1</ecNumber>
    </recommendedName>
    <alternativeName>
        <fullName evidence="14">ATP pyrophosphate-lyase</fullName>
    </alternativeName>
    <alternativeName>
        <fullName evidence="15">Adenylyl cyclase</fullName>
    </alternativeName>
</protein>
<evidence type="ECO:0000256" key="1">
    <source>
        <dbReference type="ARBA" id="ARBA00001593"/>
    </source>
</evidence>
<evidence type="ECO:0000256" key="2">
    <source>
        <dbReference type="ARBA" id="ARBA00004370"/>
    </source>
</evidence>
<comment type="subcellular location">
    <subcellularLocation>
        <location evidence="2">Membrane</location>
    </subcellularLocation>
</comment>
<dbReference type="OrthoDB" id="9806704at2"/>
<dbReference type="AlphaFoldDB" id="I0WGK7"/>
<feature type="repeat" description="TPR" evidence="17">
    <location>
        <begin position="125"/>
        <end position="158"/>
    </location>
</feature>
<evidence type="ECO:0000256" key="4">
    <source>
        <dbReference type="ARBA" id="ARBA00021420"/>
    </source>
</evidence>
<keyword evidence="10 19" id="KW-1133">Transmembrane helix</keyword>
<dbReference type="SMART" id="SM00044">
    <property type="entry name" value="CYCc"/>
    <property type="match status" value="1"/>
</dbReference>
<name>I0WGK7_9FLAO</name>
<keyword evidence="11" id="KW-0115">cAMP biosynthesis</keyword>
<keyword evidence="12 19" id="KW-0472">Membrane</keyword>
<evidence type="ECO:0000256" key="8">
    <source>
        <dbReference type="ARBA" id="ARBA00022840"/>
    </source>
</evidence>
<comment type="catalytic activity">
    <reaction evidence="1">
        <text>ATP = 3',5'-cyclic AMP + diphosphate</text>
        <dbReference type="Rhea" id="RHEA:15389"/>
        <dbReference type="ChEBI" id="CHEBI:30616"/>
        <dbReference type="ChEBI" id="CHEBI:33019"/>
        <dbReference type="ChEBI" id="CHEBI:58165"/>
        <dbReference type="EC" id="4.6.1.1"/>
    </reaction>
</comment>
<dbReference type="InterPro" id="IPR050401">
    <property type="entry name" value="Cyclic_nucleotide_synthase"/>
</dbReference>
<dbReference type="EC" id="4.6.1.1" evidence="3"/>
<dbReference type="PATRIC" id="fig|946077.3.peg.993"/>
<dbReference type="InterPro" id="IPR001054">
    <property type="entry name" value="A/G_cyclase"/>
</dbReference>
<sequence>MIKKNRNRCFLAILFLITGGAYTQQARLDSLTSAIKTMERDSSMVLALNDLSSEYLQSDNQTKALRYANEALQLAEKIEYLRGKGYALKNMGLVYYYQGDYLNVMEYWTKSLETFERISDTVGIANMVNNLGAVYYTQGANTKAIENYLVSLRISEKKRDTIRMVTSLLNIGGVYSDNPNDYEKALDYYNRAEPYLQNLKDSQLTSSYLLGVGEIYLKQGRYKEAQNYFKEALPYNENSSLYAHNLTKLGETEYRMGSSEAAIEHLTKAYELAQENNQPLPITQALMGLATIYQPTNPRKGLEYYNKAISIAKEVGLQYELRDIYKGMSVAYEGLGRYEDAFKYQKLFLAYKDSLFNLETNDKIRGLQFDFDLEKKQDQIELLEKESEIIQLREKRQKSLVYVSAITSVLVFFLALGMYNRYKYVKRTNHIIEEEKNRSEKLLLNILPYETALELKEYGKVKAQRFDSVSVMFTDFQGFTKYSEGMAPEALVESVDYFFSKFDTIIEKYQLEKIKTIGDSYMCAGGLPFPEENHPVKIVEAAIEILGFVEESRKKESLLANFNIRIGINTGPVVAGVVGLKKFAYDIWGDAVNVASRMENASDPAQINISENTYLLIKDIFECEYRGMIDVKNKGMMKMYFVKGKK</sequence>
<comment type="caution">
    <text evidence="22">The sequence shown here is derived from an EMBL/GenBank/DDBJ whole genome shotgun (WGS) entry which is preliminary data.</text>
</comment>
<keyword evidence="23" id="KW-1185">Reference proteome</keyword>
<dbReference type="GO" id="GO:0005524">
    <property type="term" value="F:ATP binding"/>
    <property type="evidence" value="ECO:0007669"/>
    <property type="project" value="UniProtKB-KW"/>
</dbReference>
<dbReference type="PANTHER" id="PTHR11920:SF335">
    <property type="entry name" value="GUANYLATE CYCLASE"/>
    <property type="match status" value="1"/>
</dbReference>
<dbReference type="PROSITE" id="PS50125">
    <property type="entry name" value="GUANYLATE_CYCLASE_2"/>
    <property type="match status" value="1"/>
</dbReference>
<dbReference type="GO" id="GO:0046872">
    <property type="term" value="F:metal ion binding"/>
    <property type="evidence" value="ECO:0007669"/>
    <property type="project" value="UniProtKB-KW"/>
</dbReference>
<dbReference type="PROSITE" id="PS50005">
    <property type="entry name" value="TPR"/>
    <property type="match status" value="3"/>
</dbReference>
<evidence type="ECO:0000256" key="20">
    <source>
        <dbReference type="SAM" id="SignalP"/>
    </source>
</evidence>
<evidence type="ECO:0000256" key="17">
    <source>
        <dbReference type="PROSITE-ProRule" id="PRU00339"/>
    </source>
</evidence>
<keyword evidence="13 18" id="KW-0456">Lyase</keyword>
<dbReference type="SUPFAM" id="SSF55073">
    <property type="entry name" value="Nucleotide cyclase"/>
    <property type="match status" value="1"/>
</dbReference>
<feature type="repeat" description="TPR" evidence="17">
    <location>
        <begin position="243"/>
        <end position="276"/>
    </location>
</feature>
<comment type="subunit">
    <text evidence="16">Homodimer. Can also exist as monomer.</text>
</comment>
<organism evidence="22 23">
    <name type="scientific">Imtechella halotolerans K1</name>
    <dbReference type="NCBI Taxonomy" id="946077"/>
    <lineage>
        <taxon>Bacteria</taxon>
        <taxon>Pseudomonadati</taxon>
        <taxon>Bacteroidota</taxon>
        <taxon>Flavobacteriia</taxon>
        <taxon>Flavobacteriales</taxon>
        <taxon>Flavobacteriaceae</taxon>
        <taxon>Imtechella</taxon>
    </lineage>
</organism>
<evidence type="ECO:0000256" key="13">
    <source>
        <dbReference type="ARBA" id="ARBA00023239"/>
    </source>
</evidence>
<evidence type="ECO:0000256" key="10">
    <source>
        <dbReference type="ARBA" id="ARBA00022989"/>
    </source>
</evidence>
<keyword evidence="9" id="KW-0460">Magnesium</keyword>
<dbReference type="GO" id="GO:0005886">
    <property type="term" value="C:plasma membrane"/>
    <property type="evidence" value="ECO:0007669"/>
    <property type="project" value="UniProtKB-ARBA"/>
</dbReference>
<evidence type="ECO:0000259" key="21">
    <source>
        <dbReference type="PROSITE" id="PS50125"/>
    </source>
</evidence>
<evidence type="ECO:0000256" key="15">
    <source>
        <dbReference type="ARBA" id="ARBA00032637"/>
    </source>
</evidence>
<dbReference type="eggNOG" id="COG2114">
    <property type="taxonomic scope" value="Bacteria"/>
</dbReference>
<dbReference type="Pfam" id="PF13424">
    <property type="entry name" value="TPR_12"/>
    <property type="match status" value="2"/>
</dbReference>
<evidence type="ECO:0000256" key="19">
    <source>
        <dbReference type="SAM" id="Phobius"/>
    </source>
</evidence>
<dbReference type="InterPro" id="IPR011990">
    <property type="entry name" value="TPR-like_helical_dom_sf"/>
</dbReference>
<dbReference type="CDD" id="cd07302">
    <property type="entry name" value="CHD"/>
    <property type="match status" value="1"/>
</dbReference>
<keyword evidence="7" id="KW-0547">Nucleotide-binding</keyword>
<dbReference type="RefSeq" id="WP_008238015.1">
    <property type="nucleotide sequence ID" value="NZ_AJJU01000004.1"/>
</dbReference>
<dbReference type="GO" id="GO:0006171">
    <property type="term" value="P:cAMP biosynthetic process"/>
    <property type="evidence" value="ECO:0007669"/>
    <property type="project" value="UniProtKB-KW"/>
</dbReference>
<dbReference type="SMART" id="SM00028">
    <property type="entry name" value="TPR"/>
    <property type="match status" value="7"/>
</dbReference>
<dbReference type="PANTHER" id="PTHR11920">
    <property type="entry name" value="GUANYLYL CYCLASE"/>
    <property type="match status" value="1"/>
</dbReference>
<evidence type="ECO:0000256" key="16">
    <source>
        <dbReference type="ARBA" id="ARBA00064436"/>
    </source>
</evidence>
<dbReference type="FunFam" id="3.30.70.1230:FF:000033">
    <property type="entry name" value="Adenylate cyclase"/>
    <property type="match status" value="1"/>
</dbReference>
<evidence type="ECO:0000256" key="12">
    <source>
        <dbReference type="ARBA" id="ARBA00023136"/>
    </source>
</evidence>
<dbReference type="EMBL" id="AJJU01000004">
    <property type="protein sequence ID" value="EID75523.1"/>
    <property type="molecule type" value="Genomic_DNA"/>
</dbReference>
<dbReference type="PROSITE" id="PS50293">
    <property type="entry name" value="TPR_REGION"/>
    <property type="match status" value="1"/>
</dbReference>
<evidence type="ECO:0000256" key="3">
    <source>
        <dbReference type="ARBA" id="ARBA00012201"/>
    </source>
</evidence>
<reference evidence="22 23" key="1">
    <citation type="journal article" date="2012" name="J. Bacteriol.">
        <title>Genome Sequence of the Halotolerant Bacterium Imtechella halotolerans K1T.</title>
        <authorList>
            <person name="Kumar S."/>
            <person name="Vikram S."/>
            <person name="Subramanian S."/>
            <person name="Raghava G.P."/>
            <person name="Pinnaka A.K."/>
        </authorList>
    </citation>
    <scope>NUCLEOTIDE SEQUENCE [LARGE SCALE GENOMIC DNA]</scope>
    <source>
        <strain evidence="22 23">K1</strain>
    </source>
</reference>
<evidence type="ECO:0000256" key="14">
    <source>
        <dbReference type="ARBA" id="ARBA00032597"/>
    </source>
</evidence>
<feature type="repeat" description="TPR" evidence="17">
    <location>
        <begin position="206"/>
        <end position="239"/>
    </location>
</feature>
<keyword evidence="6" id="KW-0479">Metal-binding</keyword>
<dbReference type="Pfam" id="PF13181">
    <property type="entry name" value="TPR_8"/>
    <property type="match status" value="1"/>
</dbReference>
<evidence type="ECO:0000313" key="22">
    <source>
        <dbReference type="EMBL" id="EID75523.1"/>
    </source>
</evidence>
<dbReference type="GO" id="GO:0035556">
    <property type="term" value="P:intracellular signal transduction"/>
    <property type="evidence" value="ECO:0007669"/>
    <property type="project" value="InterPro"/>
</dbReference>
<dbReference type="Pfam" id="PF00211">
    <property type="entry name" value="Guanylate_cyc"/>
    <property type="match status" value="1"/>
</dbReference>
<keyword evidence="5 19" id="KW-0812">Transmembrane</keyword>
<evidence type="ECO:0000256" key="5">
    <source>
        <dbReference type="ARBA" id="ARBA00022692"/>
    </source>
</evidence>
<dbReference type="InterPro" id="IPR018297">
    <property type="entry name" value="A/G_cyclase_CS"/>
</dbReference>
<dbReference type="GO" id="GO:0004016">
    <property type="term" value="F:adenylate cyclase activity"/>
    <property type="evidence" value="ECO:0007669"/>
    <property type="project" value="UniProtKB-EC"/>
</dbReference>
<gene>
    <name evidence="22" type="ORF">W5A_04893</name>
</gene>
<evidence type="ECO:0000256" key="7">
    <source>
        <dbReference type="ARBA" id="ARBA00022741"/>
    </source>
</evidence>
<proteinExistence type="inferred from homology"/>
<accession>I0WGK7</accession>
<evidence type="ECO:0000256" key="11">
    <source>
        <dbReference type="ARBA" id="ARBA00022998"/>
    </source>
</evidence>
<dbReference type="InterPro" id="IPR029787">
    <property type="entry name" value="Nucleotide_cyclase"/>
</dbReference>
<dbReference type="Proteomes" id="UP000005938">
    <property type="component" value="Unassembled WGS sequence"/>
</dbReference>
<keyword evidence="17" id="KW-0802">TPR repeat</keyword>
<dbReference type="InterPro" id="IPR019734">
    <property type="entry name" value="TPR_rpt"/>
</dbReference>
<dbReference type="SUPFAM" id="SSF48452">
    <property type="entry name" value="TPR-like"/>
    <property type="match status" value="2"/>
</dbReference>